<evidence type="ECO:0000313" key="5">
    <source>
        <dbReference type="Proteomes" id="UP000319257"/>
    </source>
</evidence>
<feature type="domain" description="Zn(2)-C6 fungal-type" evidence="3">
    <location>
        <begin position="43"/>
        <end position="74"/>
    </location>
</feature>
<dbReference type="PROSITE" id="PS50048">
    <property type="entry name" value="ZN2_CY6_FUNGAL_2"/>
    <property type="match status" value="1"/>
</dbReference>
<dbReference type="SUPFAM" id="SSF57701">
    <property type="entry name" value="Zn2/Cys6 DNA-binding domain"/>
    <property type="match status" value="1"/>
</dbReference>
<name>A0A507BCQ6_9PEZI</name>
<keyword evidence="1" id="KW-0479">Metal-binding</keyword>
<dbReference type="InParanoid" id="A0A507BCQ6"/>
<comment type="caution">
    <text evidence="4">The sequence shown here is derived from an EMBL/GenBank/DDBJ whole genome shotgun (WGS) entry which is preliminary data.</text>
</comment>
<dbReference type="PANTHER" id="PTHR31668">
    <property type="entry name" value="GLUCOSE TRANSPORT TRANSCRIPTION REGULATOR RGT1-RELATED-RELATED"/>
    <property type="match status" value="1"/>
</dbReference>
<dbReference type="GO" id="GO:0005634">
    <property type="term" value="C:nucleus"/>
    <property type="evidence" value="ECO:0007669"/>
    <property type="project" value="TreeGrafter"/>
</dbReference>
<gene>
    <name evidence="4" type="ORF">E0L32_012200</name>
</gene>
<sequence length="682" mass="74833">MILNPKRYNYFIELETADDAPRAPIGDDGRSMMRKYMSKRQRPCDFCRSRKSACRIEGQPPCRLCLLHGRDCTFVEAAKPRKKPADHVGGRFECGSPAASSLIARDASSTVGGSSPVQEALAALSPSAQETASGRALLSPFQPDASLAFADTSLDFLYDLAIDGSEYQFLRRTPHSPAGSMVSAAPPPEARPLAPIVQHVKPANGGASLLDAAGSAFPEIIGLSGDMDPFLLRKYRTDTCGIFKFKQLAVHSVQHAAEYPVQFLISPASIFDHNREETGYVLAAESELRVELEQLVSVDQGNRLIRLYEMLVASQYPIFSAQASPTAESSPPHLLAAVYAMAFPFATYDDKLCIDLAYNSPPYPSLSCIMHRLMAIEAHSPSLAGVQALLLTVSRQTSNPLVSDASYRWSMVGRLVALAVNFGLNLDPTTWSISESQIAQRRRIAYIIYSTDRWLAAALGRPPHIDDANWLVTSLEPTDLVDSGLVSNQWNQLLAHSSLTAVLNTTLSQLYSVRVVQVLARDHQHIASITDGLLIQLATAAGQNQECLATSEQFHDSMMHDVTKLMHIYLHLLILRAAMRPLLRFDGPITEMGIADHEGRLRLRSGFLEPSQYIFHCFHGFPGHAISCLEASPASTIIVYDHTLLAHYYYFVSLHPSTPISGWPEAGESSKQLGWFSPQLGA</sequence>
<dbReference type="RefSeq" id="XP_030999024.1">
    <property type="nucleotide sequence ID" value="XM_031135015.1"/>
</dbReference>
<dbReference type="GO" id="GO:0006351">
    <property type="term" value="P:DNA-templated transcription"/>
    <property type="evidence" value="ECO:0007669"/>
    <property type="project" value="InterPro"/>
</dbReference>
<proteinExistence type="predicted"/>
<keyword evidence="2" id="KW-0539">Nucleus</keyword>
<keyword evidence="5" id="KW-1185">Reference proteome</keyword>
<dbReference type="SMART" id="SM00906">
    <property type="entry name" value="Fungal_trans"/>
    <property type="match status" value="1"/>
</dbReference>
<dbReference type="PROSITE" id="PS00463">
    <property type="entry name" value="ZN2_CY6_FUNGAL_1"/>
    <property type="match status" value="1"/>
</dbReference>
<dbReference type="SMART" id="SM00066">
    <property type="entry name" value="GAL4"/>
    <property type="match status" value="1"/>
</dbReference>
<dbReference type="InterPro" id="IPR036864">
    <property type="entry name" value="Zn2-C6_fun-type_DNA-bd_sf"/>
</dbReference>
<accession>A0A507BCQ6</accession>
<dbReference type="GO" id="GO:0003677">
    <property type="term" value="F:DNA binding"/>
    <property type="evidence" value="ECO:0007669"/>
    <property type="project" value="InterPro"/>
</dbReference>
<dbReference type="PANTHER" id="PTHR31668:SF4">
    <property type="entry name" value="TRANSCRIPTIONAL ACTIVATOR PROTEIN DAL81"/>
    <property type="match status" value="1"/>
</dbReference>
<dbReference type="Pfam" id="PF04082">
    <property type="entry name" value="Fungal_trans"/>
    <property type="match status" value="1"/>
</dbReference>
<dbReference type="AlphaFoldDB" id="A0A507BCQ6"/>
<dbReference type="Gene3D" id="4.10.240.10">
    <property type="entry name" value="Zn(2)-C6 fungal-type DNA-binding domain"/>
    <property type="match status" value="1"/>
</dbReference>
<evidence type="ECO:0000313" key="4">
    <source>
        <dbReference type="EMBL" id="TPX17313.1"/>
    </source>
</evidence>
<dbReference type="Proteomes" id="UP000319257">
    <property type="component" value="Unassembled WGS sequence"/>
</dbReference>
<dbReference type="OrthoDB" id="408631at2759"/>
<protein>
    <recommendedName>
        <fullName evidence="3">Zn(2)-C6 fungal-type domain-containing protein</fullName>
    </recommendedName>
</protein>
<dbReference type="InterPro" id="IPR050797">
    <property type="entry name" value="Carb_Metab_Trans_Reg"/>
</dbReference>
<evidence type="ECO:0000256" key="1">
    <source>
        <dbReference type="ARBA" id="ARBA00022723"/>
    </source>
</evidence>
<reference evidence="4 5" key="1">
    <citation type="submission" date="2019-06" db="EMBL/GenBank/DDBJ databases">
        <title>Draft genome sequence of the filamentous fungus Phialemoniopsis curvata isolated from diesel fuel.</title>
        <authorList>
            <person name="Varaljay V.A."/>
            <person name="Lyon W.J."/>
            <person name="Crouch A.L."/>
            <person name="Drake C.E."/>
            <person name="Hollomon J.M."/>
            <person name="Nadeau L.J."/>
            <person name="Nunn H.S."/>
            <person name="Stevenson B.S."/>
            <person name="Bojanowski C.L."/>
            <person name="Crookes-Goodson W.J."/>
        </authorList>
    </citation>
    <scope>NUCLEOTIDE SEQUENCE [LARGE SCALE GENOMIC DNA]</scope>
    <source>
        <strain evidence="4 5">D216</strain>
    </source>
</reference>
<dbReference type="InterPro" id="IPR001138">
    <property type="entry name" value="Zn2Cys6_DnaBD"/>
</dbReference>
<dbReference type="InterPro" id="IPR007219">
    <property type="entry name" value="XnlR_reg_dom"/>
</dbReference>
<dbReference type="EMBL" id="SKBQ01000144">
    <property type="protein sequence ID" value="TPX17313.1"/>
    <property type="molecule type" value="Genomic_DNA"/>
</dbReference>
<evidence type="ECO:0000259" key="3">
    <source>
        <dbReference type="PROSITE" id="PS50048"/>
    </source>
</evidence>
<dbReference type="GO" id="GO:0001080">
    <property type="term" value="P:nitrogen catabolite activation of transcription from RNA polymerase II promoter"/>
    <property type="evidence" value="ECO:0007669"/>
    <property type="project" value="TreeGrafter"/>
</dbReference>
<dbReference type="STRING" id="1093900.A0A507BCQ6"/>
<evidence type="ECO:0000256" key="2">
    <source>
        <dbReference type="ARBA" id="ARBA00023242"/>
    </source>
</evidence>
<organism evidence="4 5">
    <name type="scientific">Thyridium curvatum</name>
    <dbReference type="NCBI Taxonomy" id="1093900"/>
    <lineage>
        <taxon>Eukaryota</taxon>
        <taxon>Fungi</taxon>
        <taxon>Dikarya</taxon>
        <taxon>Ascomycota</taxon>
        <taxon>Pezizomycotina</taxon>
        <taxon>Sordariomycetes</taxon>
        <taxon>Sordariomycetidae</taxon>
        <taxon>Thyridiales</taxon>
        <taxon>Thyridiaceae</taxon>
        <taxon>Thyridium</taxon>
    </lineage>
</organism>
<dbReference type="CDD" id="cd12148">
    <property type="entry name" value="fungal_TF_MHR"/>
    <property type="match status" value="1"/>
</dbReference>
<dbReference type="GeneID" id="41979647"/>
<dbReference type="CDD" id="cd00067">
    <property type="entry name" value="GAL4"/>
    <property type="match status" value="1"/>
</dbReference>
<dbReference type="GO" id="GO:0000981">
    <property type="term" value="F:DNA-binding transcription factor activity, RNA polymerase II-specific"/>
    <property type="evidence" value="ECO:0007669"/>
    <property type="project" value="InterPro"/>
</dbReference>
<dbReference type="GO" id="GO:0008270">
    <property type="term" value="F:zinc ion binding"/>
    <property type="evidence" value="ECO:0007669"/>
    <property type="project" value="InterPro"/>
</dbReference>